<protein>
    <recommendedName>
        <fullName evidence="6">Protein kinase domain-containing protein</fullName>
    </recommendedName>
</protein>
<organism evidence="7 8">
    <name type="scientific">Rhodosorus marinus</name>
    <dbReference type="NCBI Taxonomy" id="101924"/>
    <lineage>
        <taxon>Eukaryota</taxon>
        <taxon>Rhodophyta</taxon>
        <taxon>Stylonematophyceae</taxon>
        <taxon>Stylonematales</taxon>
        <taxon>Stylonemataceae</taxon>
        <taxon>Rhodosorus</taxon>
    </lineage>
</organism>
<dbReference type="SUPFAM" id="SSF56112">
    <property type="entry name" value="Protein kinase-like (PK-like)"/>
    <property type="match status" value="1"/>
</dbReference>
<keyword evidence="3 4" id="KW-0067">ATP-binding</keyword>
<keyword evidence="1 5" id="KW-0723">Serine/threonine-protein kinase</keyword>
<dbReference type="InterPro" id="IPR001245">
    <property type="entry name" value="Ser-Thr/Tyr_kinase_cat_dom"/>
</dbReference>
<comment type="similarity">
    <text evidence="5">Belongs to the protein kinase superfamily.</text>
</comment>
<dbReference type="Proteomes" id="UP001157974">
    <property type="component" value="Unassembled WGS sequence"/>
</dbReference>
<keyword evidence="1 5" id="KW-0808">Transferase</keyword>
<dbReference type="PRINTS" id="PR00109">
    <property type="entry name" value="TYRKINASE"/>
</dbReference>
<dbReference type="GO" id="GO:0004674">
    <property type="term" value="F:protein serine/threonine kinase activity"/>
    <property type="evidence" value="ECO:0007669"/>
    <property type="project" value="UniProtKB-KW"/>
</dbReference>
<dbReference type="PANTHER" id="PTHR44329">
    <property type="entry name" value="SERINE/THREONINE-PROTEIN KINASE TNNI3K-RELATED"/>
    <property type="match status" value="1"/>
</dbReference>
<evidence type="ECO:0000256" key="2">
    <source>
        <dbReference type="ARBA" id="ARBA00022741"/>
    </source>
</evidence>
<dbReference type="Gene3D" id="1.10.510.10">
    <property type="entry name" value="Transferase(Phosphotransferase) domain 1"/>
    <property type="match status" value="1"/>
</dbReference>
<dbReference type="InterPro" id="IPR051681">
    <property type="entry name" value="Ser/Thr_Kinases-Pseudokinases"/>
</dbReference>
<dbReference type="Pfam" id="PF00069">
    <property type="entry name" value="Pkinase"/>
    <property type="match status" value="1"/>
</dbReference>
<name>A0AAV8UQB7_9RHOD</name>
<dbReference type="PROSITE" id="PS00107">
    <property type="entry name" value="PROTEIN_KINASE_ATP"/>
    <property type="match status" value="1"/>
</dbReference>
<keyword evidence="8" id="KW-1185">Reference proteome</keyword>
<dbReference type="CDD" id="cd13999">
    <property type="entry name" value="STKc_MAP3K-like"/>
    <property type="match status" value="1"/>
</dbReference>
<keyword evidence="1 5" id="KW-0418">Kinase</keyword>
<dbReference type="GO" id="GO:0005524">
    <property type="term" value="F:ATP binding"/>
    <property type="evidence" value="ECO:0007669"/>
    <property type="project" value="UniProtKB-UniRule"/>
</dbReference>
<proteinExistence type="inferred from homology"/>
<dbReference type="PROSITE" id="PS00108">
    <property type="entry name" value="PROTEIN_KINASE_ST"/>
    <property type="match status" value="1"/>
</dbReference>
<dbReference type="AlphaFoldDB" id="A0AAV8UQB7"/>
<comment type="caution">
    <text evidence="7">The sequence shown here is derived from an EMBL/GenBank/DDBJ whole genome shotgun (WGS) entry which is preliminary data.</text>
</comment>
<keyword evidence="2 4" id="KW-0547">Nucleotide-binding</keyword>
<dbReference type="EMBL" id="JAMWBK010000006">
    <property type="protein sequence ID" value="KAJ8903778.1"/>
    <property type="molecule type" value="Genomic_DNA"/>
</dbReference>
<dbReference type="Gene3D" id="3.30.200.20">
    <property type="entry name" value="Phosphorylase Kinase, domain 1"/>
    <property type="match status" value="1"/>
</dbReference>
<evidence type="ECO:0000313" key="8">
    <source>
        <dbReference type="Proteomes" id="UP001157974"/>
    </source>
</evidence>
<dbReference type="InterPro" id="IPR011009">
    <property type="entry name" value="Kinase-like_dom_sf"/>
</dbReference>
<evidence type="ECO:0000256" key="1">
    <source>
        <dbReference type="ARBA" id="ARBA00022527"/>
    </source>
</evidence>
<evidence type="ECO:0000256" key="5">
    <source>
        <dbReference type="RuleBase" id="RU000304"/>
    </source>
</evidence>
<evidence type="ECO:0000313" key="7">
    <source>
        <dbReference type="EMBL" id="KAJ8903778.1"/>
    </source>
</evidence>
<evidence type="ECO:0000259" key="6">
    <source>
        <dbReference type="PROSITE" id="PS50011"/>
    </source>
</evidence>
<feature type="domain" description="Protein kinase" evidence="6">
    <location>
        <begin position="26"/>
        <end position="285"/>
    </location>
</feature>
<dbReference type="InterPro" id="IPR000719">
    <property type="entry name" value="Prot_kinase_dom"/>
</dbReference>
<dbReference type="SMART" id="SM00220">
    <property type="entry name" value="S_TKc"/>
    <property type="match status" value="1"/>
</dbReference>
<dbReference type="InterPro" id="IPR017441">
    <property type="entry name" value="Protein_kinase_ATP_BS"/>
</dbReference>
<sequence length="296" mass="32902">MAQGSGEKLRRKWKEDGLLLDDEWVEVTEELLGSGGSAEVFRGRFDGEDIAVKRYLNDKHVESMQREVELMISLKHPNVLTIHGVAIVDDKYHVILPLSANGNLSTFIHGSQPPPDEKQKMRIAQGICEGLSYLHSHGVVHGDLKPENILLDENYNPCISDFGLSQKVRPGSNVSARKGTYRYMAPEIVKQGAYSRKADVYSLGVLLCELFTGRVPYGEGNSRRLAMAASYKTLRPNLHGIGSPVMVALIEECWNSDPARRPTMKAVLKDVKKLGSENQKGRPWMSSFLRSAKVGV</sequence>
<accession>A0AAV8UQB7</accession>
<evidence type="ECO:0000256" key="3">
    <source>
        <dbReference type="ARBA" id="ARBA00022840"/>
    </source>
</evidence>
<feature type="binding site" evidence="4">
    <location>
        <position position="53"/>
    </location>
    <ligand>
        <name>ATP</name>
        <dbReference type="ChEBI" id="CHEBI:30616"/>
    </ligand>
</feature>
<gene>
    <name evidence="7" type="ORF">NDN08_000312</name>
</gene>
<dbReference type="PIRSF" id="PIRSF000654">
    <property type="entry name" value="Integrin-linked_kinase"/>
    <property type="match status" value="1"/>
</dbReference>
<dbReference type="InterPro" id="IPR008271">
    <property type="entry name" value="Ser/Thr_kinase_AS"/>
</dbReference>
<reference evidence="7 8" key="1">
    <citation type="journal article" date="2023" name="Nat. Commun.">
        <title>Origin of minicircular mitochondrial genomes in red algae.</title>
        <authorList>
            <person name="Lee Y."/>
            <person name="Cho C.H."/>
            <person name="Lee Y.M."/>
            <person name="Park S.I."/>
            <person name="Yang J.H."/>
            <person name="West J.A."/>
            <person name="Bhattacharya D."/>
            <person name="Yoon H.S."/>
        </authorList>
    </citation>
    <scope>NUCLEOTIDE SEQUENCE [LARGE SCALE GENOMIC DNA]</scope>
    <source>
        <strain evidence="7 8">CCMP1338</strain>
        <tissue evidence="7">Whole cell</tissue>
    </source>
</reference>
<evidence type="ECO:0000256" key="4">
    <source>
        <dbReference type="PROSITE-ProRule" id="PRU10141"/>
    </source>
</evidence>
<dbReference type="PROSITE" id="PS50011">
    <property type="entry name" value="PROTEIN_KINASE_DOM"/>
    <property type="match status" value="1"/>
</dbReference>